<keyword evidence="1" id="KW-0732">Signal</keyword>
<organism evidence="2 3">
    <name type="scientific">Apiotrichum porosum</name>
    <dbReference type="NCBI Taxonomy" id="105984"/>
    <lineage>
        <taxon>Eukaryota</taxon>
        <taxon>Fungi</taxon>
        <taxon>Dikarya</taxon>
        <taxon>Basidiomycota</taxon>
        <taxon>Agaricomycotina</taxon>
        <taxon>Tremellomycetes</taxon>
        <taxon>Trichosporonales</taxon>
        <taxon>Trichosporonaceae</taxon>
        <taxon>Apiotrichum</taxon>
    </lineage>
</organism>
<dbReference type="Proteomes" id="UP000279236">
    <property type="component" value="Unassembled WGS sequence"/>
</dbReference>
<comment type="caution">
    <text evidence="2">The sequence shown here is derived from an EMBL/GenBank/DDBJ whole genome shotgun (WGS) entry which is preliminary data.</text>
</comment>
<feature type="chain" id="PRO_5019301757" description="Secreted protein" evidence="1">
    <location>
        <begin position="22"/>
        <end position="144"/>
    </location>
</feature>
<evidence type="ECO:0008006" key="4">
    <source>
        <dbReference type="Google" id="ProtNLM"/>
    </source>
</evidence>
<accession>A0A427Y9W8</accession>
<keyword evidence="3" id="KW-1185">Reference proteome</keyword>
<name>A0A427Y9W8_9TREE</name>
<evidence type="ECO:0000313" key="2">
    <source>
        <dbReference type="EMBL" id="RSH87815.1"/>
    </source>
</evidence>
<evidence type="ECO:0000256" key="1">
    <source>
        <dbReference type="SAM" id="SignalP"/>
    </source>
</evidence>
<gene>
    <name evidence="2" type="ORF">EHS24_000332</name>
</gene>
<protein>
    <recommendedName>
        <fullName evidence="4">Secreted protein</fullName>
    </recommendedName>
</protein>
<proteinExistence type="predicted"/>
<dbReference type="GeneID" id="39584875"/>
<sequence length="144" mass="16347">MHSVSTGLTALLVTYLPLCIASSLVYRVQLPGGEAEYLLGVLFPPWDTVGRTLAVWVVGESDVEAGGHCEHERKHGYVLRLQHSHASQFLQVPASFPHLLDQSLRPGRRPWEEVGRYQRGFGCHQKTNQTRHCRKWLMDDSDRD</sequence>
<dbReference type="RefSeq" id="XP_028480023.1">
    <property type="nucleotide sequence ID" value="XM_028616166.1"/>
</dbReference>
<evidence type="ECO:0000313" key="3">
    <source>
        <dbReference type="Proteomes" id="UP000279236"/>
    </source>
</evidence>
<feature type="signal peptide" evidence="1">
    <location>
        <begin position="1"/>
        <end position="21"/>
    </location>
</feature>
<dbReference type="EMBL" id="RSCE01000001">
    <property type="protein sequence ID" value="RSH87815.1"/>
    <property type="molecule type" value="Genomic_DNA"/>
</dbReference>
<reference evidence="2 3" key="1">
    <citation type="submission" date="2018-11" db="EMBL/GenBank/DDBJ databases">
        <title>Genome sequence of Apiotrichum porosum DSM 27194.</title>
        <authorList>
            <person name="Aliyu H."/>
            <person name="Gorte O."/>
            <person name="Ochsenreither K."/>
        </authorList>
    </citation>
    <scope>NUCLEOTIDE SEQUENCE [LARGE SCALE GENOMIC DNA]</scope>
    <source>
        <strain evidence="2 3">DSM 27194</strain>
    </source>
</reference>
<dbReference type="AlphaFoldDB" id="A0A427Y9W8"/>